<dbReference type="AlphaFoldDB" id="A0A0L6U987"/>
<evidence type="ECO:0000313" key="3">
    <source>
        <dbReference type="Proteomes" id="UP000037035"/>
    </source>
</evidence>
<dbReference type="VEuPathDB" id="FungiDB:VP01_845g1"/>
<sequence>MGQSTVFQADYLPAGFGEGDAEAILTIIAFLGTMVKHKRTLVCKLNAPHLALILTSVLEPGRAHPTSIAGISVGLAGYLLDVTLGDQCQVASCCTANTPNTVHLMPPHSTRQASSTSSTLEVKTITPETDSNATRTHSQDSKKSWAKGRMKQVFVGGGDDARVGSKRVGFGALSRHWRRIGQTRVVPECAAGAKERQGVRRLCGGGPEERGRRRGGAGTQCKRERGGGAELWVGSCGSFCRDQYILFYYLARQKSGGKIGSQASESPKARTFTVSFQVAVCKEQEVGLNTHWRRTLSYLLRQFFFPHRVPGGSVPCLKQLAVEKKGSTKSMSNHLTSCHGLSNNERSSEVGSIQAFIKTGNLPKKLTQV</sequence>
<keyword evidence="3" id="KW-1185">Reference proteome</keyword>
<protein>
    <submittedName>
        <fullName evidence="2">Uncharacterized protein</fullName>
    </submittedName>
</protein>
<feature type="region of interest" description="Disordered" evidence="1">
    <location>
        <begin position="104"/>
        <end position="146"/>
    </location>
</feature>
<comment type="caution">
    <text evidence="2">The sequence shown here is derived from an EMBL/GenBank/DDBJ whole genome shotgun (WGS) entry which is preliminary data.</text>
</comment>
<accession>A0A0L6U987</accession>
<evidence type="ECO:0000256" key="1">
    <source>
        <dbReference type="SAM" id="MobiDB-lite"/>
    </source>
</evidence>
<evidence type="ECO:0000313" key="2">
    <source>
        <dbReference type="EMBL" id="KNZ45128.1"/>
    </source>
</evidence>
<dbReference type="EMBL" id="LAVV01014004">
    <property type="protein sequence ID" value="KNZ45128.1"/>
    <property type="molecule type" value="Genomic_DNA"/>
</dbReference>
<reference evidence="2 3" key="1">
    <citation type="submission" date="2015-08" db="EMBL/GenBank/DDBJ databases">
        <title>Next Generation Sequencing and Analysis of the Genome of Puccinia sorghi L Schw, the Causal Agent of Maize Common Rust.</title>
        <authorList>
            <person name="Rochi L."/>
            <person name="Burguener G."/>
            <person name="Darino M."/>
            <person name="Turjanski A."/>
            <person name="Kreff E."/>
            <person name="Dieguez M.J."/>
            <person name="Sacco F."/>
        </authorList>
    </citation>
    <scope>NUCLEOTIDE SEQUENCE [LARGE SCALE GENOMIC DNA]</scope>
    <source>
        <strain evidence="2 3">RO10H11247</strain>
    </source>
</reference>
<feature type="compositionally biased region" description="Polar residues" evidence="1">
    <location>
        <begin position="109"/>
        <end position="136"/>
    </location>
</feature>
<name>A0A0L6U987_9BASI</name>
<organism evidence="2 3">
    <name type="scientific">Puccinia sorghi</name>
    <dbReference type="NCBI Taxonomy" id="27349"/>
    <lineage>
        <taxon>Eukaryota</taxon>
        <taxon>Fungi</taxon>
        <taxon>Dikarya</taxon>
        <taxon>Basidiomycota</taxon>
        <taxon>Pucciniomycotina</taxon>
        <taxon>Pucciniomycetes</taxon>
        <taxon>Pucciniales</taxon>
        <taxon>Pucciniaceae</taxon>
        <taxon>Puccinia</taxon>
    </lineage>
</organism>
<dbReference type="Proteomes" id="UP000037035">
    <property type="component" value="Unassembled WGS sequence"/>
</dbReference>
<proteinExistence type="predicted"/>
<gene>
    <name evidence="2" type="ORF">VP01_845g1</name>
</gene>